<feature type="region of interest" description="Disordered" evidence="2">
    <location>
        <begin position="297"/>
        <end position="351"/>
    </location>
</feature>
<sequence>MAGQPVEEIFSLECLGSDGGQELRVHNPSWTISWPSILSSDLVGTPDSATTFEGADGLPSSASLLMSPNAGLGLHLEHANPRLLKLLLAQRDLEIQSLREAARCPAGKRMNYILRVLTDAKPDRAPQDQLKDLQQQMEKMTEELKGQKERADQEKLELEAQLKEAKATMQQLEDELLSFQRSCLLHLARTSWAGRVLRSQTGSVEVVTAQALMMDVSDESLELSSSEGQHFRLEDVDWNSVAHRYPNLFEDISKIKHRPTSAHVLDPPDYPEAPRARREQFRFKSVDWSLPLPQKSASSTAMAVEGSSAGSNSMSTAGGLETSPSLVLPVQEEEASSSGPHTALDGQRPGSCLDRDSVGAAVVGIGLSRQSLLSSSLRASPSWRKDLNSSLRMVKMDKRGKFIQVLNESLEESVDIGGFVLQQLIQHFPGCIYRFPKDTLLAPQHHVTVWGEGVSPTRKRMAKAPQKDLIHFYTHPGCVTLLLNPAGEVMSQYQAPHCVTEASKAFTDYTDMSIDCYPLREAPDTKPQEAVGLRTKSHRRHLPARKKPKIPGPPPSLEGQAGPYRSRPLRVIPSINANRPGGPAEAREAALGRQDSCHGAMVPLPSIPELSQLPAIGKKIQKCIFNTNQFLPPRICRKTLDGSARQRRTGSAGGPQPFHAGRGRLRAGPRLQGAPRRADGGRYVGVKRPRAKSSRRPKRARPGQRPGVRTWGKVQEACKGRLLRTPGWIPASLGRCGRRTERWGRLKGQDGGWAPRKGRRGQRWPCLPGARKWREGCIPTGFIFL</sequence>
<feature type="region of interest" description="Disordered" evidence="2">
    <location>
        <begin position="520"/>
        <end position="566"/>
    </location>
</feature>
<name>H9H6H1_MONDO</name>
<evidence type="ECO:0000256" key="1">
    <source>
        <dbReference type="SAM" id="Coils"/>
    </source>
</evidence>
<dbReference type="STRING" id="13616.ENSMODP00000013804"/>
<feature type="compositionally biased region" description="Basic residues" evidence="2">
    <location>
        <begin position="685"/>
        <end position="702"/>
    </location>
</feature>
<evidence type="ECO:0000259" key="3">
    <source>
        <dbReference type="PROSITE" id="PS51841"/>
    </source>
</evidence>
<dbReference type="PANTHER" id="PTHR19956">
    <property type="entry name" value="LAMIN TAIL DOMAIN-CONTAINING PROTEIN 2"/>
    <property type="match status" value="1"/>
</dbReference>
<organism evidence="4 5">
    <name type="scientific">Monodelphis domestica</name>
    <name type="common">Gray short-tailed opossum</name>
    <dbReference type="NCBI Taxonomy" id="13616"/>
    <lineage>
        <taxon>Eukaryota</taxon>
        <taxon>Metazoa</taxon>
        <taxon>Chordata</taxon>
        <taxon>Craniata</taxon>
        <taxon>Vertebrata</taxon>
        <taxon>Euteleostomi</taxon>
        <taxon>Mammalia</taxon>
        <taxon>Metatheria</taxon>
        <taxon>Didelphimorphia</taxon>
        <taxon>Didelphidae</taxon>
        <taxon>Monodelphis</taxon>
    </lineage>
</organism>
<evidence type="ECO:0000313" key="5">
    <source>
        <dbReference type="Proteomes" id="UP000002280"/>
    </source>
</evidence>
<accession>H9H6H1</accession>
<keyword evidence="5" id="KW-1185">Reference proteome</keyword>
<dbReference type="Proteomes" id="UP000002280">
    <property type="component" value="Unplaced"/>
</dbReference>
<dbReference type="FunCoup" id="H9H6H1">
    <property type="interactions" value="7"/>
</dbReference>
<dbReference type="PANTHER" id="PTHR19956:SF5">
    <property type="entry name" value="LAMIN TAIL DOMAIN-CONTAINING PROTEIN 2"/>
    <property type="match status" value="1"/>
</dbReference>
<dbReference type="HOGENOM" id="CLU_432519_0_0_1"/>
<reference evidence="4" key="1">
    <citation type="journal article" date="2007" name="Nature">
        <title>Genome of the marsupial Monodelphis domestica reveals innovation in non-coding sequences.</title>
        <authorList>
            <person name="Mikkelsen T.S."/>
            <person name="Wakefield M.J."/>
            <person name="Aken B."/>
            <person name="Amemiya C.T."/>
            <person name="Chang J.L."/>
            <person name="Duke S."/>
            <person name="Garber M."/>
            <person name="Gentles A.J."/>
            <person name="Goodstadt L."/>
            <person name="Heger A."/>
            <person name="Jurka J."/>
            <person name="Kamal M."/>
            <person name="Mauceli E."/>
            <person name="Searle S.M."/>
            <person name="Sharpe T."/>
            <person name="Baker M.L."/>
            <person name="Batzer M.A."/>
            <person name="Benos P.V."/>
            <person name="Belov K."/>
            <person name="Clamp M."/>
            <person name="Cook A."/>
            <person name="Cuff J."/>
            <person name="Das R."/>
            <person name="Davidow L."/>
            <person name="Deakin J.E."/>
            <person name="Fazzari M.J."/>
            <person name="Glass J.L."/>
            <person name="Grabherr M."/>
            <person name="Greally J.M."/>
            <person name="Gu W."/>
            <person name="Hore T.A."/>
            <person name="Huttley G.A."/>
            <person name="Kleber M."/>
            <person name="Jirtle R.L."/>
            <person name="Koina E."/>
            <person name="Lee J.T."/>
            <person name="Mahony S."/>
            <person name="Marra M.A."/>
            <person name="Miller R.D."/>
            <person name="Nicholls R.D."/>
            <person name="Oda M."/>
            <person name="Papenfuss A.T."/>
            <person name="Parra Z.E."/>
            <person name="Pollock D.D."/>
            <person name="Ray D.A."/>
            <person name="Schein J.E."/>
            <person name="Speed T.P."/>
            <person name="Thompson K."/>
            <person name="VandeBerg J.L."/>
            <person name="Wade C.M."/>
            <person name="Walker J.A."/>
            <person name="Waters P.D."/>
            <person name="Webber C."/>
            <person name="Weidman J.R."/>
            <person name="Xie X."/>
            <person name="Zody M.C."/>
            <person name="Baldwin J."/>
            <person name="Abdouelleil A."/>
            <person name="Abdulkadir J."/>
            <person name="Abebe A."/>
            <person name="Abera B."/>
            <person name="Abreu J."/>
            <person name="Acer S.C."/>
            <person name="Aftuck L."/>
            <person name="Alexander A."/>
            <person name="An P."/>
            <person name="Anderson E."/>
            <person name="Anderson S."/>
            <person name="Arachi H."/>
            <person name="Azer M."/>
            <person name="Bachantsang P."/>
            <person name="Barry A."/>
            <person name="Bayul T."/>
            <person name="Berlin A."/>
            <person name="Bessette D."/>
            <person name="Bloom T."/>
            <person name="Bloom T."/>
            <person name="Boguslavskiy L."/>
            <person name="Bonnet C."/>
            <person name="Boukhgalter B."/>
            <person name="Bourzgui I."/>
            <person name="Brown A."/>
            <person name="Cahill P."/>
            <person name="Channer S."/>
            <person name="Cheshatsang Y."/>
            <person name="Chuda L."/>
            <person name="Citroen M."/>
            <person name="Collymore A."/>
            <person name="Cooke P."/>
            <person name="Costello M."/>
            <person name="D'Aco K."/>
            <person name="Daza R."/>
            <person name="De Haan G."/>
            <person name="DeGray S."/>
            <person name="DeMaso C."/>
            <person name="Dhargay N."/>
            <person name="Dooley K."/>
            <person name="Dooley E."/>
            <person name="Doricent M."/>
            <person name="Dorje P."/>
            <person name="Dorjee K."/>
            <person name="Dupes A."/>
            <person name="Elong R."/>
            <person name="Falk J."/>
            <person name="Farina A."/>
            <person name="Faro S."/>
            <person name="Ferguson D."/>
            <person name="Fisher S."/>
            <person name="Foley C.D."/>
            <person name="Franke A."/>
            <person name="Friedrich D."/>
            <person name="Gadbois L."/>
            <person name="Gearin G."/>
            <person name="Gearin C.R."/>
            <person name="Giannoukos G."/>
            <person name="Goode T."/>
            <person name="Graham J."/>
            <person name="Grandbois E."/>
            <person name="Grewal S."/>
            <person name="Gyaltsen K."/>
            <person name="Hafez N."/>
            <person name="Hagos B."/>
            <person name="Hall J."/>
            <person name="Henson C."/>
            <person name="Hollinger A."/>
            <person name="Honan T."/>
            <person name="Huard M.D."/>
            <person name="Hughes L."/>
            <person name="Hurhula B."/>
            <person name="Husby M.E."/>
            <person name="Kamat A."/>
            <person name="Kanga B."/>
            <person name="Kashin S."/>
            <person name="Khazanovich D."/>
            <person name="Kisner P."/>
            <person name="Lance K."/>
            <person name="Lara M."/>
            <person name="Lee W."/>
            <person name="Lennon N."/>
            <person name="Letendre F."/>
            <person name="LeVine R."/>
            <person name="Lipovsky A."/>
            <person name="Liu X."/>
            <person name="Liu J."/>
            <person name="Liu S."/>
            <person name="Lokyitsang T."/>
            <person name="Lokyitsang Y."/>
            <person name="Lubonja R."/>
            <person name="Lui A."/>
            <person name="MacDonald P."/>
            <person name="Magnisalis V."/>
            <person name="Maru K."/>
            <person name="Matthews C."/>
            <person name="McCusker W."/>
            <person name="McDonough S."/>
            <person name="Mehta T."/>
            <person name="Meldrim J."/>
            <person name="Meneus L."/>
            <person name="Mihai O."/>
            <person name="Mihalev A."/>
            <person name="Mihova T."/>
            <person name="Mittelman R."/>
            <person name="Mlenga V."/>
            <person name="Montmayeur A."/>
            <person name="Mulrain L."/>
            <person name="Navidi A."/>
            <person name="Naylor J."/>
            <person name="Negash T."/>
            <person name="Nguyen T."/>
            <person name="Nguyen N."/>
            <person name="Nicol R."/>
            <person name="Norbu C."/>
            <person name="Norbu N."/>
            <person name="Novod N."/>
            <person name="O'Neill B."/>
            <person name="Osman S."/>
            <person name="Markiewicz E."/>
            <person name="Oyono O.L."/>
            <person name="Patti C."/>
            <person name="Phunkhang P."/>
            <person name="Pierre F."/>
            <person name="Priest M."/>
            <person name="Raghuraman S."/>
            <person name="Rege F."/>
            <person name="Reyes R."/>
            <person name="Rise C."/>
            <person name="Rogov P."/>
            <person name="Ross K."/>
            <person name="Ryan E."/>
            <person name="Settipalli S."/>
            <person name="Shea T."/>
            <person name="Sherpa N."/>
            <person name="Shi L."/>
            <person name="Shih D."/>
            <person name="Sparrow T."/>
            <person name="Spaulding J."/>
            <person name="Stalker J."/>
            <person name="Stange-Thomann N."/>
            <person name="Stavropoulos S."/>
            <person name="Stone C."/>
            <person name="Strader C."/>
            <person name="Tesfaye S."/>
            <person name="Thomson T."/>
            <person name="Thoulutsang Y."/>
            <person name="Thoulutsang D."/>
            <person name="Topham K."/>
            <person name="Topping I."/>
            <person name="Tsamla T."/>
            <person name="Vassiliev H."/>
            <person name="Vo A."/>
            <person name="Wangchuk T."/>
            <person name="Wangdi T."/>
            <person name="Weiand M."/>
            <person name="Wilkinson J."/>
            <person name="Wilson A."/>
            <person name="Yadav S."/>
            <person name="Young G."/>
            <person name="Yu Q."/>
            <person name="Zembek L."/>
            <person name="Zhong D."/>
            <person name="Zimmer A."/>
            <person name="Zwirko Z."/>
            <person name="Jaffe D.B."/>
            <person name="Alvarez P."/>
            <person name="Brockman W."/>
            <person name="Butler J."/>
            <person name="Chin C."/>
            <person name="Gnerre S."/>
            <person name="MacCallum I."/>
            <person name="Graves J.A."/>
            <person name="Ponting C.P."/>
            <person name="Breen M."/>
            <person name="Samollow P.B."/>
            <person name="Lander E.S."/>
            <person name="Lindblad-Toh K."/>
        </authorList>
    </citation>
    <scope>NUCLEOTIDE SEQUENCE [LARGE SCALE GENOMIC DNA]</scope>
</reference>
<dbReference type="OMA" id="HLTVWGE"/>
<dbReference type="AlphaFoldDB" id="H9H6H1"/>
<keyword evidence="1" id="KW-0175">Coiled coil</keyword>
<dbReference type="eggNOG" id="KOG0977">
    <property type="taxonomic scope" value="Eukaryota"/>
</dbReference>
<dbReference type="Ensembl" id="ENSMODT00000014056.4">
    <property type="protein sequence ID" value="ENSMODP00000013804.4"/>
    <property type="gene ID" value="ENSMODG00000011024.4"/>
</dbReference>
<feature type="compositionally biased region" description="Basic residues" evidence="2">
    <location>
        <begin position="535"/>
        <end position="549"/>
    </location>
</feature>
<feature type="domain" description="LTD" evidence="3">
    <location>
        <begin position="371"/>
        <end position="497"/>
    </location>
</feature>
<dbReference type="InterPro" id="IPR036415">
    <property type="entry name" value="Lamin_tail_dom_sf"/>
</dbReference>
<dbReference type="GO" id="GO:0005638">
    <property type="term" value="C:lamin filament"/>
    <property type="evidence" value="ECO:0000318"/>
    <property type="project" value="GO_Central"/>
</dbReference>
<dbReference type="Bgee" id="ENSMODG00000011024">
    <property type="expression patterns" value="Expressed in spermatid and 16 other cell types or tissues"/>
</dbReference>
<dbReference type="SUPFAM" id="SSF74853">
    <property type="entry name" value="Lamin A/C globular tail domain"/>
    <property type="match status" value="1"/>
</dbReference>
<evidence type="ECO:0000313" key="4">
    <source>
        <dbReference type="Ensembl" id="ENSMODP00000013804.4"/>
    </source>
</evidence>
<dbReference type="InterPro" id="IPR052877">
    <property type="entry name" value="Lamin_tail_domain"/>
</dbReference>
<dbReference type="PROSITE" id="PS51841">
    <property type="entry name" value="LTD"/>
    <property type="match status" value="1"/>
</dbReference>
<dbReference type="Gene3D" id="2.60.40.1260">
    <property type="entry name" value="Lamin Tail domain"/>
    <property type="match status" value="1"/>
</dbReference>
<protein>
    <recommendedName>
        <fullName evidence="3">LTD domain-containing protein</fullName>
    </recommendedName>
</protein>
<feature type="region of interest" description="Disordered" evidence="2">
    <location>
        <begin position="642"/>
        <end position="710"/>
    </location>
</feature>
<dbReference type="InterPro" id="IPR001322">
    <property type="entry name" value="Lamin_tail_dom"/>
</dbReference>
<reference evidence="4" key="3">
    <citation type="submission" date="2025-09" db="UniProtKB">
        <authorList>
            <consortium name="Ensembl"/>
        </authorList>
    </citation>
    <scope>IDENTIFICATION</scope>
</reference>
<feature type="coiled-coil region" evidence="1">
    <location>
        <begin position="130"/>
        <end position="182"/>
    </location>
</feature>
<reference evidence="4" key="2">
    <citation type="submission" date="2025-08" db="UniProtKB">
        <authorList>
            <consortium name="Ensembl"/>
        </authorList>
    </citation>
    <scope>IDENTIFICATION</scope>
</reference>
<dbReference type="InParanoid" id="H9H6H1"/>
<dbReference type="GO" id="GO:0030527">
    <property type="term" value="F:structural constituent of chromatin"/>
    <property type="evidence" value="ECO:0000318"/>
    <property type="project" value="GO_Central"/>
</dbReference>
<evidence type="ECO:0000256" key="2">
    <source>
        <dbReference type="SAM" id="MobiDB-lite"/>
    </source>
</evidence>
<dbReference type="GeneTree" id="ENSGT00390000012150"/>
<proteinExistence type="predicted"/>